<evidence type="ECO:0000313" key="4">
    <source>
        <dbReference type="Proteomes" id="UP000636010"/>
    </source>
</evidence>
<feature type="coiled-coil region" evidence="1">
    <location>
        <begin position="552"/>
        <end position="600"/>
    </location>
</feature>
<dbReference type="PANTHER" id="PTHR32114:SF2">
    <property type="entry name" value="ABC TRANSPORTER ABCH.3"/>
    <property type="match status" value="1"/>
</dbReference>
<dbReference type="Gene3D" id="3.40.50.300">
    <property type="entry name" value="P-loop containing nucleotide triphosphate hydrolases"/>
    <property type="match status" value="2"/>
</dbReference>
<dbReference type="PANTHER" id="PTHR32114">
    <property type="entry name" value="ABC TRANSPORTER ABCH.3"/>
    <property type="match status" value="1"/>
</dbReference>
<dbReference type="Pfam" id="PF13476">
    <property type="entry name" value="AAA_23"/>
    <property type="match status" value="1"/>
</dbReference>
<evidence type="ECO:0000259" key="2">
    <source>
        <dbReference type="Pfam" id="PF13476"/>
    </source>
</evidence>
<dbReference type="InterPro" id="IPR027417">
    <property type="entry name" value="P-loop_NTPase"/>
</dbReference>
<dbReference type="Pfam" id="PF13558">
    <property type="entry name" value="SbcC_Walker_B"/>
    <property type="match status" value="1"/>
</dbReference>
<dbReference type="SUPFAM" id="SSF52540">
    <property type="entry name" value="P-loop containing nucleoside triphosphate hydrolases"/>
    <property type="match status" value="1"/>
</dbReference>
<dbReference type="EMBL" id="BMEC01000002">
    <property type="protein sequence ID" value="GGC24786.1"/>
    <property type="molecule type" value="Genomic_DNA"/>
</dbReference>
<feature type="coiled-coil region" evidence="1">
    <location>
        <begin position="449"/>
        <end position="520"/>
    </location>
</feature>
<feature type="coiled-coil region" evidence="1">
    <location>
        <begin position="748"/>
        <end position="826"/>
    </location>
</feature>
<sequence length="1008" mass="114746">MKILKIAFQNINSLRGSHEIDFTKAPFTSGSLFAITGPTGSGKSTILDVISLALFNHVPRLGKISKKEILEKGALLTRNQREAYAAVTYACAEGNYTSKWSIAINRNNNLNDYEMEIYHFESGELIDCKKSEVPAKNEELIGLNYNQFIKSVVLAQGEFAQFLRAKKDERGELLEKITGTGIYRNLGIRAYDKFREVNKEIKTRKDNILFLQENLLAPDLKEEKKNELAEKERAYQPKEAEIKALEKKIEQKSLIEKQKLELKDQENKKAAQVKQLDEFKEKYGQAIATHERVQKHADDLREWGRQSNLLKELHADIEKLNDYKANNAKQQSVTLQEAANFTHQNLQPENVEATLQEFSKKINALLQKRAEKVKDYSTLKAQLQRELQHFNFEAKDKSSEPDLNQLNKLKDSLERQLDDYRQSLQGIDVSKLSTEKSRLNNSLESIFKARQLAENITRTENELAKLKQEEEQINKQNQPLPQHINSLKEKEETLNERLQKQQLEKENKELRASLEEHRAKLTDGEPCPLCGAVHHPFATGKPAETSEIVNAIKKTTIDLEAIRKQLSEAENKLKFNTQQLQKTLVNKQKAEEELQQQSDLFSSQFADFEKQRVSGSWDESSQNIKKQLQQMEAYELLVSQISALENAIPLQKNLEQVVHEGKELKAEIAELYSGDDIFKDTNQILQQWTKLSQEAKSLNQQLNDIQAKEAQITTSFSQLETSLKPAIETAGFSSIVEARGALLPDAEYIQLRERRESIQKMIAQHENTISVLNEKLGALLAEDVPENTEQLKELLQEKKTASAELLKACEDLRRMLKNDADNLQKIESIKTEIAEQGKKTKRWRLLNELIGDATGKKFNDFAQDLSLSQLLVLANKRLGDLSDRYRIDKPTESEDDGLVAIDEHMGGQRRSVKTLSGGETFLLSLSLALALSDMASRNVEINSLFIDEGFGTLDPETLDQTLDTLEKLQAESSKTIGIISHVDSLKERIATQIQLKRHGQGYSTLEIK</sequence>
<dbReference type="Proteomes" id="UP000636010">
    <property type="component" value="Unassembled WGS sequence"/>
</dbReference>
<comment type="caution">
    <text evidence="3">The sequence shown here is derived from an EMBL/GenBank/DDBJ whole genome shotgun (WGS) entry which is preliminary data.</text>
</comment>
<organism evidence="3 4">
    <name type="scientific">Marivirga lumbricoides</name>
    <dbReference type="NCBI Taxonomy" id="1046115"/>
    <lineage>
        <taxon>Bacteria</taxon>
        <taxon>Pseudomonadati</taxon>
        <taxon>Bacteroidota</taxon>
        <taxon>Cytophagia</taxon>
        <taxon>Cytophagales</taxon>
        <taxon>Marivirgaceae</taxon>
        <taxon>Marivirga</taxon>
    </lineage>
</organism>
<feature type="coiled-coil region" evidence="1">
    <location>
        <begin position="221"/>
        <end position="282"/>
    </location>
</feature>
<dbReference type="RefSeq" id="WP_188460479.1">
    <property type="nucleotide sequence ID" value="NZ_BAABHU010000002.1"/>
</dbReference>
<gene>
    <name evidence="3" type="primary">sbcC</name>
    <name evidence="3" type="ORF">GCM10011506_07590</name>
</gene>
<keyword evidence="1" id="KW-0175">Coiled coil</keyword>
<keyword evidence="4" id="KW-1185">Reference proteome</keyword>
<name>A0ABQ1LKT9_9BACT</name>
<evidence type="ECO:0000313" key="3">
    <source>
        <dbReference type="EMBL" id="GGC24786.1"/>
    </source>
</evidence>
<accession>A0ABQ1LKT9</accession>
<dbReference type="InterPro" id="IPR038729">
    <property type="entry name" value="Rad50/SbcC_AAA"/>
</dbReference>
<proteinExistence type="predicted"/>
<protein>
    <submittedName>
        <fullName evidence="3">Nuclease SbcCD subunit C</fullName>
    </submittedName>
</protein>
<evidence type="ECO:0000256" key="1">
    <source>
        <dbReference type="SAM" id="Coils"/>
    </source>
</evidence>
<reference evidence="4" key="1">
    <citation type="journal article" date="2019" name="Int. J. Syst. Evol. Microbiol.">
        <title>The Global Catalogue of Microorganisms (GCM) 10K type strain sequencing project: providing services to taxonomists for standard genome sequencing and annotation.</title>
        <authorList>
            <consortium name="The Broad Institute Genomics Platform"/>
            <consortium name="The Broad Institute Genome Sequencing Center for Infectious Disease"/>
            <person name="Wu L."/>
            <person name="Ma J."/>
        </authorList>
    </citation>
    <scope>NUCLEOTIDE SEQUENCE [LARGE SCALE GENOMIC DNA]</scope>
    <source>
        <strain evidence="4">CGMCC 1.10832</strain>
    </source>
</reference>
<feature type="domain" description="Rad50/SbcC-type AAA" evidence="2">
    <location>
        <begin position="5"/>
        <end position="242"/>
    </location>
</feature>